<comment type="caution">
    <text evidence="1">The sequence shown here is derived from an EMBL/GenBank/DDBJ whole genome shotgun (WGS) entry which is preliminary data.</text>
</comment>
<organism evidence="1 2">
    <name type="scientific">Perca fluviatilis</name>
    <name type="common">European perch</name>
    <dbReference type="NCBI Taxonomy" id="8168"/>
    <lineage>
        <taxon>Eukaryota</taxon>
        <taxon>Metazoa</taxon>
        <taxon>Chordata</taxon>
        <taxon>Craniata</taxon>
        <taxon>Vertebrata</taxon>
        <taxon>Euteleostomi</taxon>
        <taxon>Actinopterygii</taxon>
        <taxon>Neopterygii</taxon>
        <taxon>Teleostei</taxon>
        <taxon>Neoteleostei</taxon>
        <taxon>Acanthomorphata</taxon>
        <taxon>Eupercaria</taxon>
        <taxon>Perciformes</taxon>
        <taxon>Percoidei</taxon>
        <taxon>Percidae</taxon>
        <taxon>Percinae</taxon>
        <taxon>Perca</taxon>
    </lineage>
</organism>
<dbReference type="AlphaFoldDB" id="A0A6A5FEN6"/>
<dbReference type="EMBL" id="VHII01000006">
    <property type="protein sequence ID" value="KAF1389425.1"/>
    <property type="molecule type" value="Genomic_DNA"/>
</dbReference>
<reference evidence="1 2" key="1">
    <citation type="submission" date="2019-06" db="EMBL/GenBank/DDBJ databases">
        <title>A chromosome-scale genome assembly of the European perch, Perca fluviatilis.</title>
        <authorList>
            <person name="Roques C."/>
            <person name="Zahm M."/>
            <person name="Cabau C."/>
            <person name="Klopp C."/>
            <person name="Bouchez O."/>
            <person name="Donnadieu C."/>
            <person name="Kuhl H."/>
            <person name="Gislard M."/>
            <person name="Guendouz S."/>
            <person name="Journot L."/>
            <person name="Haffray P."/>
            <person name="Bestin A."/>
            <person name="Morvezen R."/>
            <person name="Feron R."/>
            <person name="Wen M."/>
            <person name="Jouanno E."/>
            <person name="Herpin A."/>
            <person name="Schartl M."/>
            <person name="Postlethwait J."/>
            <person name="Schaerlinger B."/>
            <person name="Chardard D."/>
            <person name="Lecocq T."/>
            <person name="Poncet C."/>
            <person name="Jaffrelo L."/>
            <person name="Lampietro C."/>
            <person name="Guiguen Y."/>
        </authorList>
    </citation>
    <scope>NUCLEOTIDE SEQUENCE [LARGE SCALE GENOMIC DNA]</scope>
    <source>
        <tissue evidence="1">Blood</tissue>
    </source>
</reference>
<dbReference type="Proteomes" id="UP000465112">
    <property type="component" value="Chromosome 6"/>
</dbReference>
<name>A0A6A5FEN6_PERFL</name>
<keyword evidence="2" id="KW-1185">Reference proteome</keyword>
<evidence type="ECO:0000313" key="1">
    <source>
        <dbReference type="EMBL" id="KAF1389425.1"/>
    </source>
</evidence>
<evidence type="ECO:0000313" key="2">
    <source>
        <dbReference type="Proteomes" id="UP000465112"/>
    </source>
</evidence>
<gene>
    <name evidence="1" type="ORF">PFLUV_G00073290</name>
</gene>
<sequence length="66" mass="7507">MNRGQAFRGGRQPLLESVTFSTQPTENGFGKIQAEIEAWRRRETAHFPLVVSYFVGEGSRRQTVSH</sequence>
<proteinExistence type="predicted"/>
<protein>
    <submittedName>
        <fullName evidence="1">Uncharacterized protein</fullName>
    </submittedName>
</protein>
<accession>A0A6A5FEN6</accession>